<feature type="transmembrane region" description="Helical" evidence="1">
    <location>
        <begin position="103"/>
        <end position="122"/>
    </location>
</feature>
<organism evidence="2 3">
    <name type="scientific">Simiaoa sunii</name>
    <dbReference type="NCBI Taxonomy" id="2763672"/>
    <lineage>
        <taxon>Bacteria</taxon>
        <taxon>Bacillati</taxon>
        <taxon>Bacillota</taxon>
        <taxon>Clostridia</taxon>
        <taxon>Lachnospirales</taxon>
        <taxon>Lachnospiraceae</taxon>
        <taxon>Simiaoa</taxon>
    </lineage>
</organism>
<dbReference type="Proteomes" id="UP000515981">
    <property type="component" value="Chromosome"/>
</dbReference>
<dbReference type="RefSeq" id="WP_249326866.1">
    <property type="nucleotide sequence ID" value="NZ_CP060633.1"/>
</dbReference>
<protein>
    <submittedName>
        <fullName evidence="2">Uncharacterized protein</fullName>
    </submittedName>
</protein>
<accession>A0A7G9FYP4</accession>
<feature type="transmembrane region" description="Helical" evidence="1">
    <location>
        <begin position="169"/>
        <end position="186"/>
    </location>
</feature>
<reference evidence="2 3" key="1">
    <citation type="submission" date="2020-08" db="EMBL/GenBank/DDBJ databases">
        <authorList>
            <person name="Liu C."/>
            <person name="Sun Q."/>
        </authorList>
    </citation>
    <scope>NUCLEOTIDE SEQUENCE [LARGE SCALE GENOMIC DNA]</scope>
    <source>
        <strain evidence="2 3">NSJ-8</strain>
    </source>
</reference>
<feature type="transmembrane region" description="Helical" evidence="1">
    <location>
        <begin position="63"/>
        <end position="82"/>
    </location>
</feature>
<keyword evidence="1" id="KW-0472">Membrane</keyword>
<keyword evidence="1" id="KW-0812">Transmembrane</keyword>
<keyword evidence="3" id="KW-1185">Reference proteome</keyword>
<dbReference type="KEGG" id="ssun:H9Q77_06185"/>
<proteinExistence type="predicted"/>
<evidence type="ECO:0000313" key="2">
    <source>
        <dbReference type="EMBL" id="QNM03676.1"/>
    </source>
</evidence>
<gene>
    <name evidence="2" type="ORF">H9Q77_06185</name>
</gene>
<keyword evidence="1" id="KW-1133">Transmembrane helix</keyword>
<name>A0A7G9FYP4_9FIRM</name>
<evidence type="ECO:0000313" key="3">
    <source>
        <dbReference type="Proteomes" id="UP000515981"/>
    </source>
</evidence>
<sequence>MMKIKETVKCVPVILGYFLLTEIGKMIEFWIFMAHQTESDLYEQQWSWITMPESRLFQIPGKTGLLFTALTAVVLCMLAHGKDFRVGQLKKIKETLQGNWRKIMLQTILIVGVVLGMSYTRFLDRIASVISMKDIYFYISGTGALAGTQVLENIAERFSILVTFHEPDLLIVPISFLVFELLRVCFDSKMTLT</sequence>
<dbReference type="AlphaFoldDB" id="A0A7G9FYP4"/>
<evidence type="ECO:0000256" key="1">
    <source>
        <dbReference type="SAM" id="Phobius"/>
    </source>
</evidence>
<dbReference type="EMBL" id="CP060633">
    <property type="protein sequence ID" value="QNM03676.1"/>
    <property type="molecule type" value="Genomic_DNA"/>
</dbReference>